<dbReference type="InterPro" id="IPR050109">
    <property type="entry name" value="HTH-type_TetR-like_transc_reg"/>
</dbReference>
<dbReference type="GO" id="GO:0003700">
    <property type="term" value="F:DNA-binding transcription factor activity"/>
    <property type="evidence" value="ECO:0007669"/>
    <property type="project" value="TreeGrafter"/>
</dbReference>
<dbReference type="PANTHER" id="PTHR30055">
    <property type="entry name" value="HTH-TYPE TRANSCRIPTIONAL REGULATOR RUTR"/>
    <property type="match status" value="1"/>
</dbReference>
<organism evidence="4 5">
    <name type="scientific">Winkia neuii subsp. anitrata</name>
    <dbReference type="NCBI Taxonomy" id="29318"/>
    <lineage>
        <taxon>Bacteria</taxon>
        <taxon>Bacillati</taxon>
        <taxon>Actinomycetota</taxon>
        <taxon>Actinomycetes</taxon>
        <taxon>Actinomycetales</taxon>
        <taxon>Actinomycetaceae</taxon>
        <taxon>Winkia</taxon>
    </lineage>
</organism>
<dbReference type="GO" id="GO:0000976">
    <property type="term" value="F:transcription cis-regulatory region binding"/>
    <property type="evidence" value="ECO:0007669"/>
    <property type="project" value="TreeGrafter"/>
</dbReference>
<reference evidence="4" key="1">
    <citation type="submission" date="2023-01" db="EMBL/GenBank/DDBJ databases">
        <title>Comparative Genomic Analysis of the Clinically-Derived Winkia Strain NY0527 Provides Evidence into the Taxonomic Reassignment of Winkia neuii and Characterizes Their Virulence Traits.</title>
        <authorList>
            <person name="Cai X."/>
            <person name="Peng Y."/>
            <person name="Li M."/>
            <person name="Qiu Y."/>
            <person name="Wang Y."/>
            <person name="Xu L."/>
            <person name="Hou Q."/>
        </authorList>
    </citation>
    <scope>NUCLEOTIDE SEQUENCE</scope>
    <source>
        <strain evidence="4">NY0527</strain>
    </source>
</reference>
<dbReference type="Proteomes" id="UP001211044">
    <property type="component" value="Chromosome"/>
</dbReference>
<protein>
    <submittedName>
        <fullName evidence="4">TetR/AcrR family transcriptional regulator</fullName>
    </submittedName>
</protein>
<dbReference type="KEGG" id="wne:PIG85_01075"/>
<evidence type="ECO:0000313" key="4">
    <source>
        <dbReference type="EMBL" id="WCE46266.1"/>
    </source>
</evidence>
<dbReference type="InterPro" id="IPR001647">
    <property type="entry name" value="HTH_TetR"/>
</dbReference>
<keyword evidence="1 2" id="KW-0238">DNA-binding</keyword>
<name>A0AB38XQ97_9ACTO</name>
<dbReference type="PANTHER" id="PTHR30055:SF226">
    <property type="entry name" value="HTH-TYPE TRANSCRIPTIONAL REGULATOR PKSA"/>
    <property type="match status" value="1"/>
</dbReference>
<dbReference type="SUPFAM" id="SSF46689">
    <property type="entry name" value="Homeodomain-like"/>
    <property type="match status" value="1"/>
</dbReference>
<sequence>MSAPQSVGVRRSPQDDPRYKRVRAALVSALVELAKERNVDDISVSELTGRAGVARQTFYKHAPSPAHFLADYLTGQLEPHFSALAKLLGDGAADTRERLTSIYVAIMEVIARDPEIYSQVFVKNTSSSVRALFATRLEEVFRTYVADFAARLEWQATDLWVEMAVSQQLHNMIAIITAWLRTGMSASAREVVATYLTLAPPWQLVHLNESGKAPMPRRGFIEGDK</sequence>
<feature type="DNA-binding region" description="H-T-H motif" evidence="2">
    <location>
        <begin position="43"/>
        <end position="62"/>
    </location>
</feature>
<accession>A0AB38XQ97</accession>
<dbReference type="Gene3D" id="1.10.357.10">
    <property type="entry name" value="Tetracycline Repressor, domain 2"/>
    <property type="match status" value="1"/>
</dbReference>
<evidence type="ECO:0000313" key="5">
    <source>
        <dbReference type="Proteomes" id="UP001211044"/>
    </source>
</evidence>
<proteinExistence type="predicted"/>
<evidence type="ECO:0000256" key="1">
    <source>
        <dbReference type="ARBA" id="ARBA00023125"/>
    </source>
</evidence>
<dbReference type="RefSeq" id="WP_004806780.1">
    <property type="nucleotide sequence ID" value="NZ_CP116394.1"/>
</dbReference>
<dbReference type="PROSITE" id="PS50977">
    <property type="entry name" value="HTH_TETR_2"/>
    <property type="match status" value="1"/>
</dbReference>
<dbReference type="InterPro" id="IPR009057">
    <property type="entry name" value="Homeodomain-like_sf"/>
</dbReference>
<evidence type="ECO:0000256" key="2">
    <source>
        <dbReference type="PROSITE-ProRule" id="PRU00335"/>
    </source>
</evidence>
<dbReference type="AlphaFoldDB" id="A0AB38XQ97"/>
<evidence type="ECO:0000259" key="3">
    <source>
        <dbReference type="PROSITE" id="PS50977"/>
    </source>
</evidence>
<feature type="domain" description="HTH tetR-type" evidence="3">
    <location>
        <begin position="20"/>
        <end position="80"/>
    </location>
</feature>
<gene>
    <name evidence="4" type="ORF">PIG85_01075</name>
</gene>
<dbReference type="EMBL" id="CP116394">
    <property type="protein sequence ID" value="WCE46266.1"/>
    <property type="molecule type" value="Genomic_DNA"/>
</dbReference>